<dbReference type="PANTHER" id="PTHR38731:SF3">
    <property type="entry name" value="BLL6125 PROTEIN"/>
    <property type="match status" value="1"/>
</dbReference>
<dbReference type="RefSeq" id="WP_142788225.1">
    <property type="nucleotide sequence ID" value="NZ_VHJK01000001.1"/>
</dbReference>
<feature type="chain" id="PRO_5021850566" description="FecR protein domain-containing protein" evidence="2">
    <location>
        <begin position="23"/>
        <end position="652"/>
    </location>
</feature>
<dbReference type="Pfam" id="PF04773">
    <property type="entry name" value="FecR"/>
    <property type="match status" value="1"/>
</dbReference>
<keyword evidence="2" id="KW-0732">Signal</keyword>
<feature type="compositionally biased region" description="Polar residues" evidence="1">
    <location>
        <begin position="397"/>
        <end position="410"/>
    </location>
</feature>
<feature type="signal peptide" evidence="2">
    <location>
        <begin position="1"/>
        <end position="22"/>
    </location>
</feature>
<accession>A0A547PCT0</accession>
<feature type="compositionally biased region" description="Low complexity" evidence="1">
    <location>
        <begin position="511"/>
        <end position="523"/>
    </location>
</feature>
<evidence type="ECO:0000313" key="4">
    <source>
        <dbReference type="EMBL" id="TRD11952.1"/>
    </source>
</evidence>
<proteinExistence type="predicted"/>
<feature type="domain" description="FecR protein" evidence="3">
    <location>
        <begin position="58"/>
        <end position="152"/>
    </location>
</feature>
<dbReference type="EMBL" id="VHJK01000001">
    <property type="protein sequence ID" value="TRD11952.1"/>
    <property type="molecule type" value="Genomic_DNA"/>
</dbReference>
<organism evidence="4 5">
    <name type="scientific">Erythrobacter insulae</name>
    <dbReference type="NCBI Taxonomy" id="2584124"/>
    <lineage>
        <taxon>Bacteria</taxon>
        <taxon>Pseudomonadati</taxon>
        <taxon>Pseudomonadota</taxon>
        <taxon>Alphaproteobacteria</taxon>
        <taxon>Sphingomonadales</taxon>
        <taxon>Erythrobacteraceae</taxon>
        <taxon>Erythrobacter/Porphyrobacter group</taxon>
        <taxon>Erythrobacter</taxon>
    </lineage>
</organism>
<name>A0A547PCT0_9SPHN</name>
<keyword evidence="5" id="KW-1185">Reference proteome</keyword>
<gene>
    <name evidence="4" type="ORF">FGU71_08845</name>
</gene>
<feature type="compositionally biased region" description="Basic and acidic residues" evidence="1">
    <location>
        <begin position="596"/>
        <end position="607"/>
    </location>
</feature>
<comment type="caution">
    <text evidence="4">The sequence shown here is derived from an EMBL/GenBank/DDBJ whole genome shotgun (WGS) entry which is preliminary data.</text>
</comment>
<evidence type="ECO:0000256" key="1">
    <source>
        <dbReference type="SAM" id="MobiDB-lite"/>
    </source>
</evidence>
<dbReference type="AlphaFoldDB" id="A0A547PCT0"/>
<feature type="compositionally biased region" description="Polar residues" evidence="1">
    <location>
        <begin position="234"/>
        <end position="264"/>
    </location>
</feature>
<dbReference type="Gene3D" id="2.60.120.1440">
    <property type="match status" value="1"/>
</dbReference>
<evidence type="ECO:0000256" key="2">
    <source>
        <dbReference type="SAM" id="SignalP"/>
    </source>
</evidence>
<evidence type="ECO:0000259" key="3">
    <source>
        <dbReference type="Pfam" id="PF04773"/>
    </source>
</evidence>
<sequence length="652" mass="65478">MFNLAKRTIAFAAFLASTSALASTPDWKVSEASGSVSIVRGGQVLTATKNSELEPGDLIRTGAKGRAVLVRGEEFVVVSPRAELQVAEPQEAGPVIQFFQYLGNALFKIEKKTTPHFGVKTPYMAAVVKGTTFNVSVSASRASVQVTEGAVEVATNNDLEAALLTPGLVGLVGADDLESLMVIAPGRSEGENISATVRGAPNFVSAPPSAAASNDIASTPAASENRGQPRANAMRQNTAAVTNDTPAAGQANTNIVRSNQSDNGANAIGSDSGPNVDLNIADDIVDDSGVGPAASQADQARGDGPSEGRGIGGGAGQNYGAEQDLIESVLEIEDRSGRGDASNEDGNERGQADEQDRAPDGIDGKGENRSDPSASDNAVAIEIGAPETAGKEAGSAATPSTANGAASSTDLGGPLADAAGQKGGDPSTTGAANGARDQDIDLGLGDNTAEPVDAPAAKAQGPGGDKPDIEPPTAKPTGPESDIADGSVCTGSTCAGNGQSGGNGGNDRPEAGANANDNSAGGNVEAAELGTADGDVSDVNAADSAQSDDINVGSDLGLGLDRNGNADGTGGDASNGSNTRDNGSDDQIDETAPGNKRTDPGRIDRSGFELGTDDIAFDNGETDLSFQRSSEPRMGAGEDQFRSADQDNLRPF</sequence>
<evidence type="ECO:0000313" key="5">
    <source>
        <dbReference type="Proteomes" id="UP000316343"/>
    </source>
</evidence>
<dbReference type="PANTHER" id="PTHR38731">
    <property type="entry name" value="LIPL45-RELATED LIPOPROTEIN-RELATED"/>
    <property type="match status" value="1"/>
</dbReference>
<dbReference type="InterPro" id="IPR006860">
    <property type="entry name" value="FecR"/>
</dbReference>
<dbReference type="OrthoDB" id="7210929at2"/>
<protein>
    <recommendedName>
        <fullName evidence="3">FecR protein domain-containing protein</fullName>
    </recommendedName>
</protein>
<feature type="compositionally biased region" description="Basic and acidic residues" evidence="1">
    <location>
        <begin position="639"/>
        <end position="652"/>
    </location>
</feature>
<dbReference type="Proteomes" id="UP000316343">
    <property type="component" value="Unassembled WGS sequence"/>
</dbReference>
<feature type="region of interest" description="Disordered" evidence="1">
    <location>
        <begin position="206"/>
        <end position="652"/>
    </location>
</feature>
<feature type="compositionally biased region" description="Polar residues" evidence="1">
    <location>
        <begin position="211"/>
        <end position="226"/>
    </location>
</feature>
<feature type="compositionally biased region" description="Gly residues" evidence="1">
    <location>
        <begin position="307"/>
        <end position="317"/>
    </location>
</feature>
<feature type="compositionally biased region" description="Basic and acidic residues" evidence="1">
    <location>
        <begin position="346"/>
        <end position="370"/>
    </location>
</feature>
<reference evidence="4 5" key="1">
    <citation type="submission" date="2019-06" db="EMBL/GenBank/DDBJ databases">
        <title>Erythrobacter insulae sp. nov., isolated from a tidal flat.</title>
        <authorList>
            <person name="Yoon J.-H."/>
        </authorList>
    </citation>
    <scope>NUCLEOTIDE SEQUENCE [LARGE SCALE GENOMIC DNA]</scope>
    <source>
        <strain evidence="4 5">JBTF-M21</strain>
    </source>
</reference>